<organism evidence="3 4">
    <name type="scientific">Tistlia consotensis USBA 355</name>
    <dbReference type="NCBI Taxonomy" id="560819"/>
    <lineage>
        <taxon>Bacteria</taxon>
        <taxon>Pseudomonadati</taxon>
        <taxon>Pseudomonadota</taxon>
        <taxon>Alphaproteobacteria</taxon>
        <taxon>Rhodospirillales</taxon>
        <taxon>Rhodovibrionaceae</taxon>
        <taxon>Tistlia</taxon>
    </lineage>
</organism>
<dbReference type="Proteomes" id="UP000192917">
    <property type="component" value="Unassembled WGS sequence"/>
</dbReference>
<sequence length="493" mass="53245">MMTKRTLAACTALSLLLGGCSLIPDLEMPDLPVQGLWPSGPAYEKASANQPAAPDQETLADLGWREFFRDAQMQSLIARALANNRDLRVAALNVEKARATYRVSRADLYPEIDAGGSVAPQRTAKDLSGTGQAKTSTEYQANLGISAFELDLFGRIRSLNEQALEQYFETEEARRATQISLISEVASAYLTLLADRQLLALTEDTLTAQQQTYELTVNQFNQGQATQLDVAQARTSVDTARANKALYIRNVAQDRNALQLLVGEPLADDFAGKAPAIQTGDFMTDLPSGLPSGLLLRRPDVREAEHALRAANANIGAARAAFWPTISLTANAGFASGQLTDLFAGGSGAWLFNPSISLPIFDAGRNEANLESAKVDEKIAVAQYEKAIQTAFREVADALAARGTFDDQIAAQQSLVDATQQSYDLSVLRFQQGLDSYLTTLDSQRTLYSAQQTLISLEEQRLANLVTLYQVLGGGVGETRSTVATSRAIPTID</sequence>
<proteinExistence type="inferred from homology"/>
<evidence type="ECO:0000256" key="2">
    <source>
        <dbReference type="RuleBase" id="RU362097"/>
    </source>
</evidence>
<feature type="chain" id="PRO_5011811783" evidence="2">
    <location>
        <begin position="24"/>
        <end position="493"/>
    </location>
</feature>
<gene>
    <name evidence="3" type="ORF">SAMN05428998_11344</name>
</gene>
<dbReference type="InterPro" id="IPR003423">
    <property type="entry name" value="OMP_efflux"/>
</dbReference>
<keyword evidence="2" id="KW-0564">Palmitate</keyword>
<dbReference type="GO" id="GO:0005886">
    <property type="term" value="C:plasma membrane"/>
    <property type="evidence" value="ECO:0007669"/>
    <property type="project" value="UniProtKB-SubCell"/>
</dbReference>
<keyword evidence="2" id="KW-0472">Membrane</keyword>
<feature type="signal peptide" evidence="2">
    <location>
        <begin position="1"/>
        <end position="23"/>
    </location>
</feature>
<dbReference type="AlphaFoldDB" id="A0A1Y6C004"/>
<comment type="subcellular location">
    <subcellularLocation>
        <location evidence="2">Cell membrane</location>
        <topology evidence="2">Lipid-anchor</topology>
    </subcellularLocation>
</comment>
<comment type="similarity">
    <text evidence="1 2">Belongs to the outer membrane factor (OMF) (TC 1.B.17) family.</text>
</comment>
<dbReference type="PANTHER" id="PTHR30203">
    <property type="entry name" value="OUTER MEMBRANE CATION EFFLUX PROTEIN"/>
    <property type="match status" value="1"/>
</dbReference>
<accession>A0A1Y6C004</accession>
<keyword evidence="2" id="KW-0812">Transmembrane</keyword>
<protein>
    <submittedName>
        <fullName evidence="3">Outer membrane protein, multidrug efflux system</fullName>
    </submittedName>
</protein>
<evidence type="ECO:0000313" key="3">
    <source>
        <dbReference type="EMBL" id="SMF38592.1"/>
    </source>
</evidence>
<dbReference type="Gene3D" id="2.20.200.10">
    <property type="entry name" value="Outer membrane efflux proteins (OEP)"/>
    <property type="match status" value="1"/>
</dbReference>
<reference evidence="3 4" key="1">
    <citation type="submission" date="2017-04" db="EMBL/GenBank/DDBJ databases">
        <authorList>
            <person name="Afonso C.L."/>
            <person name="Miller P.J."/>
            <person name="Scott M.A."/>
            <person name="Spackman E."/>
            <person name="Goraichik I."/>
            <person name="Dimitrov K.M."/>
            <person name="Suarez D.L."/>
            <person name="Swayne D.E."/>
        </authorList>
    </citation>
    <scope>NUCLEOTIDE SEQUENCE [LARGE SCALE GENOMIC DNA]</scope>
    <source>
        <strain evidence="3 4">USBA 355</strain>
    </source>
</reference>
<dbReference type="NCBIfam" id="TIGR01845">
    <property type="entry name" value="outer_NodT"/>
    <property type="match status" value="1"/>
</dbReference>
<evidence type="ECO:0000256" key="1">
    <source>
        <dbReference type="ARBA" id="ARBA00007613"/>
    </source>
</evidence>
<name>A0A1Y6C004_9PROT</name>
<dbReference type="PROSITE" id="PS51257">
    <property type="entry name" value="PROKAR_LIPOPROTEIN"/>
    <property type="match status" value="1"/>
</dbReference>
<dbReference type="RefSeq" id="WP_200808541.1">
    <property type="nucleotide sequence ID" value="NZ_FWZX01000013.1"/>
</dbReference>
<keyword evidence="2" id="KW-0449">Lipoprotein</keyword>
<dbReference type="STRING" id="560819.SAMN05428998_11344"/>
<keyword evidence="2" id="KW-1134">Transmembrane beta strand</keyword>
<dbReference type="SUPFAM" id="SSF56954">
    <property type="entry name" value="Outer membrane efflux proteins (OEP)"/>
    <property type="match status" value="1"/>
</dbReference>
<evidence type="ECO:0000313" key="4">
    <source>
        <dbReference type="Proteomes" id="UP000192917"/>
    </source>
</evidence>
<dbReference type="PANTHER" id="PTHR30203:SF32">
    <property type="entry name" value="CATION EFFLUX SYSTEM PROTEIN CUSC"/>
    <property type="match status" value="1"/>
</dbReference>
<dbReference type="InterPro" id="IPR010131">
    <property type="entry name" value="MdtP/NodT-like"/>
</dbReference>
<dbReference type="Gene3D" id="1.20.1600.10">
    <property type="entry name" value="Outer membrane efflux proteins (OEP)"/>
    <property type="match status" value="1"/>
</dbReference>
<dbReference type="EMBL" id="FWZX01000013">
    <property type="protein sequence ID" value="SMF38592.1"/>
    <property type="molecule type" value="Genomic_DNA"/>
</dbReference>
<dbReference type="GO" id="GO:0015562">
    <property type="term" value="F:efflux transmembrane transporter activity"/>
    <property type="evidence" value="ECO:0007669"/>
    <property type="project" value="InterPro"/>
</dbReference>
<dbReference type="Pfam" id="PF02321">
    <property type="entry name" value="OEP"/>
    <property type="match status" value="2"/>
</dbReference>
<keyword evidence="2" id="KW-0732">Signal</keyword>
<keyword evidence="4" id="KW-1185">Reference proteome</keyword>